<evidence type="ECO:0000313" key="2">
    <source>
        <dbReference type="EMBL" id="KAK2119773.1"/>
    </source>
</evidence>
<dbReference type="Proteomes" id="UP001266305">
    <property type="component" value="Unassembled WGS sequence"/>
</dbReference>
<keyword evidence="3" id="KW-1185">Reference proteome</keyword>
<reference evidence="2 3" key="1">
    <citation type="submission" date="2023-05" db="EMBL/GenBank/DDBJ databases">
        <title>B98-5 Cell Line De Novo Hybrid Assembly: An Optical Mapping Approach.</title>
        <authorList>
            <person name="Kananen K."/>
            <person name="Auerbach J.A."/>
            <person name="Kautto E."/>
            <person name="Blachly J.S."/>
        </authorList>
    </citation>
    <scope>NUCLEOTIDE SEQUENCE [LARGE SCALE GENOMIC DNA]</scope>
    <source>
        <strain evidence="2">B95-8</strain>
        <tissue evidence="2">Cell line</tissue>
    </source>
</reference>
<evidence type="ECO:0000256" key="1">
    <source>
        <dbReference type="SAM" id="MobiDB-lite"/>
    </source>
</evidence>
<sequence>RPTRQRELLRNSRDQKPSPTRCGEPRTATVPAPPGWENNAAPNPQSLAVPRPGAGLP</sequence>
<protein>
    <submittedName>
        <fullName evidence="2">Uncharacterized protein</fullName>
    </submittedName>
</protein>
<gene>
    <name evidence="2" type="ORF">P7K49_001159</name>
</gene>
<feature type="non-terminal residue" evidence="2">
    <location>
        <position position="57"/>
    </location>
</feature>
<feature type="region of interest" description="Disordered" evidence="1">
    <location>
        <begin position="1"/>
        <end position="57"/>
    </location>
</feature>
<accession>A0ABQ9WDN8</accession>
<evidence type="ECO:0000313" key="3">
    <source>
        <dbReference type="Proteomes" id="UP001266305"/>
    </source>
</evidence>
<name>A0ABQ9WDN8_SAGOE</name>
<organism evidence="2 3">
    <name type="scientific">Saguinus oedipus</name>
    <name type="common">Cotton-top tamarin</name>
    <name type="synonym">Oedipomidas oedipus</name>
    <dbReference type="NCBI Taxonomy" id="9490"/>
    <lineage>
        <taxon>Eukaryota</taxon>
        <taxon>Metazoa</taxon>
        <taxon>Chordata</taxon>
        <taxon>Craniata</taxon>
        <taxon>Vertebrata</taxon>
        <taxon>Euteleostomi</taxon>
        <taxon>Mammalia</taxon>
        <taxon>Eutheria</taxon>
        <taxon>Euarchontoglires</taxon>
        <taxon>Primates</taxon>
        <taxon>Haplorrhini</taxon>
        <taxon>Platyrrhini</taxon>
        <taxon>Cebidae</taxon>
        <taxon>Callitrichinae</taxon>
        <taxon>Saguinus</taxon>
    </lineage>
</organism>
<feature type="compositionally biased region" description="Basic and acidic residues" evidence="1">
    <location>
        <begin position="1"/>
        <end position="16"/>
    </location>
</feature>
<comment type="caution">
    <text evidence="2">The sequence shown here is derived from an EMBL/GenBank/DDBJ whole genome shotgun (WGS) entry which is preliminary data.</text>
</comment>
<feature type="non-terminal residue" evidence="2">
    <location>
        <position position="1"/>
    </location>
</feature>
<proteinExistence type="predicted"/>
<dbReference type="EMBL" id="JASSZA010000001">
    <property type="protein sequence ID" value="KAK2119773.1"/>
    <property type="molecule type" value="Genomic_DNA"/>
</dbReference>